<dbReference type="EMBL" id="KQ484306">
    <property type="protein sequence ID" value="KYP35842.1"/>
    <property type="molecule type" value="Genomic_DNA"/>
</dbReference>
<accession>A0A151R015</accession>
<keyword evidence="2" id="KW-1185">Reference proteome</keyword>
<dbReference type="PANTHER" id="PTHR31549:SF225">
    <property type="entry name" value="DUF247 DOMAIN PROTEIN"/>
    <property type="match status" value="1"/>
</dbReference>
<dbReference type="AlphaFoldDB" id="A0A151R015"/>
<dbReference type="Gramene" id="C.cajan_38306.t">
    <property type="protein sequence ID" value="C.cajan_38306.t.cds1"/>
    <property type="gene ID" value="C.cajan_38306"/>
</dbReference>
<gene>
    <name evidence="1" type="ORF">KK1_043079</name>
</gene>
<evidence type="ECO:0000313" key="1">
    <source>
        <dbReference type="EMBL" id="KYP35842.1"/>
    </source>
</evidence>
<reference evidence="1" key="1">
    <citation type="journal article" date="2012" name="Nat. Biotechnol.">
        <title>Draft genome sequence of pigeonpea (Cajanus cajan), an orphan legume crop of resource-poor farmers.</title>
        <authorList>
            <person name="Varshney R.K."/>
            <person name="Chen W."/>
            <person name="Li Y."/>
            <person name="Bharti A.K."/>
            <person name="Saxena R.K."/>
            <person name="Schlueter J.A."/>
            <person name="Donoghue M.T."/>
            <person name="Azam S."/>
            <person name="Fan G."/>
            <person name="Whaley A.M."/>
            <person name="Farmer A.D."/>
            <person name="Sheridan J."/>
            <person name="Iwata A."/>
            <person name="Tuteja R."/>
            <person name="Penmetsa R.V."/>
            <person name="Wu W."/>
            <person name="Upadhyaya H.D."/>
            <person name="Yang S.P."/>
            <person name="Shah T."/>
            <person name="Saxena K.B."/>
            <person name="Michael T."/>
            <person name="McCombie W.R."/>
            <person name="Yang B."/>
            <person name="Zhang G."/>
            <person name="Yang H."/>
            <person name="Wang J."/>
            <person name="Spillane C."/>
            <person name="Cook D.R."/>
            <person name="May G.D."/>
            <person name="Xu X."/>
            <person name="Jackson S.A."/>
        </authorList>
    </citation>
    <scope>NUCLEOTIDE SEQUENCE [LARGE SCALE GENOMIC DNA]</scope>
</reference>
<dbReference type="InterPro" id="IPR004158">
    <property type="entry name" value="DUF247_pln"/>
</dbReference>
<protein>
    <submittedName>
        <fullName evidence="1">Uncharacterized protein</fullName>
    </submittedName>
</protein>
<name>A0A151R015_CAJCA</name>
<dbReference type="PANTHER" id="PTHR31549">
    <property type="entry name" value="PROTEIN, PUTATIVE (DUF247)-RELATED-RELATED"/>
    <property type="match status" value="1"/>
</dbReference>
<proteinExistence type="predicted"/>
<dbReference type="Pfam" id="PF03140">
    <property type="entry name" value="DUF247"/>
    <property type="match status" value="1"/>
</dbReference>
<organism evidence="1 2">
    <name type="scientific">Cajanus cajan</name>
    <name type="common">Pigeon pea</name>
    <name type="synonym">Cajanus indicus</name>
    <dbReference type="NCBI Taxonomy" id="3821"/>
    <lineage>
        <taxon>Eukaryota</taxon>
        <taxon>Viridiplantae</taxon>
        <taxon>Streptophyta</taxon>
        <taxon>Embryophyta</taxon>
        <taxon>Tracheophyta</taxon>
        <taxon>Spermatophyta</taxon>
        <taxon>Magnoliopsida</taxon>
        <taxon>eudicotyledons</taxon>
        <taxon>Gunneridae</taxon>
        <taxon>Pentapetalae</taxon>
        <taxon>rosids</taxon>
        <taxon>fabids</taxon>
        <taxon>Fabales</taxon>
        <taxon>Fabaceae</taxon>
        <taxon>Papilionoideae</taxon>
        <taxon>50 kb inversion clade</taxon>
        <taxon>NPAAA clade</taxon>
        <taxon>indigoferoid/millettioid clade</taxon>
        <taxon>Phaseoleae</taxon>
        <taxon>Cajanus</taxon>
    </lineage>
</organism>
<sequence>MISFGLIHHGSEILKEGEHYKLLWTSEFVAKYNENLDSDEVTQVLLKGIEDNMEELKKEFADDVILEGKYNDNDLAWMLFVDGCSLLHFMENLDIECPETLNLMLHQLLQILRDAILLENQLPRRLLEMLSKEEGPKLEFLFFNLCVFGQLKQNGIIGVSIQNPKPIHILDFHRLLFLSHIKVIHNQMEININPN</sequence>
<evidence type="ECO:0000313" key="2">
    <source>
        <dbReference type="Proteomes" id="UP000075243"/>
    </source>
</evidence>
<dbReference type="Proteomes" id="UP000075243">
    <property type="component" value="Unassembled WGS sequence"/>
</dbReference>